<feature type="region of interest" description="Disordered" evidence="3">
    <location>
        <begin position="102"/>
        <end position="164"/>
    </location>
</feature>
<dbReference type="EMBL" id="KZ678132">
    <property type="protein sequence ID" value="PSN70357.1"/>
    <property type="molecule type" value="Genomic_DNA"/>
</dbReference>
<feature type="coiled-coil region" evidence="2">
    <location>
        <begin position="23"/>
        <end position="50"/>
    </location>
</feature>
<reference evidence="4 5" key="1">
    <citation type="journal article" date="2018" name="Front. Microbiol.">
        <title>Genome-Wide Analysis of Corynespora cassiicola Leaf Fall Disease Putative Effectors.</title>
        <authorList>
            <person name="Lopez D."/>
            <person name="Ribeiro S."/>
            <person name="Label P."/>
            <person name="Fumanal B."/>
            <person name="Venisse J.S."/>
            <person name="Kohler A."/>
            <person name="de Oliveira R.R."/>
            <person name="Labutti K."/>
            <person name="Lipzen A."/>
            <person name="Lail K."/>
            <person name="Bauer D."/>
            <person name="Ohm R.A."/>
            <person name="Barry K.W."/>
            <person name="Spatafora J."/>
            <person name="Grigoriev I.V."/>
            <person name="Martin F.M."/>
            <person name="Pujade-Renaud V."/>
        </authorList>
    </citation>
    <scope>NUCLEOTIDE SEQUENCE [LARGE SCALE GENOMIC DNA]</scope>
    <source>
        <strain evidence="4 5">Philippines</strain>
    </source>
</reference>
<feature type="compositionally biased region" description="Basic and acidic residues" evidence="3">
    <location>
        <begin position="150"/>
        <end position="164"/>
    </location>
</feature>
<evidence type="ECO:0000313" key="4">
    <source>
        <dbReference type="EMBL" id="PSN70357.1"/>
    </source>
</evidence>
<evidence type="ECO:0000313" key="5">
    <source>
        <dbReference type="Proteomes" id="UP000240883"/>
    </source>
</evidence>
<dbReference type="InterPro" id="IPR040357">
    <property type="entry name" value="Vma22/CCDC115"/>
</dbReference>
<evidence type="ECO:0000256" key="2">
    <source>
        <dbReference type="SAM" id="Coils"/>
    </source>
</evidence>
<name>A0A2T2NY63_CORCC</name>
<sequence>MTDVQTLPRPEGLSERPDSQIDRDGLIEQLDQLLEKYLETLDEYQKAQQQLAKFLSSGYLSLAQANFSNSSRTRFGQDYYDERMQAQRKVSVTAKQDIFRFSVSGPTPDVPSPEVDGTAGSENTRSARASEAPVGTAGESPEQSEGADAQNEKSDEEAKSAGEKVSTDSIRWFGILVPPALRAAQASFVSAVEEPVPRVATLIKELRKQEIDIGRLRKQIKKL</sequence>
<feature type="region of interest" description="Disordered" evidence="3">
    <location>
        <begin position="1"/>
        <end position="23"/>
    </location>
</feature>
<protein>
    <recommendedName>
        <fullName evidence="1">Vacuolar ATPase assembly protein VMA22</fullName>
    </recommendedName>
</protein>
<dbReference type="AlphaFoldDB" id="A0A2T2NY63"/>
<dbReference type="PANTHER" id="PTHR31996:SF2">
    <property type="entry name" value="COILED-COIL DOMAIN-CONTAINING PROTEIN 115"/>
    <property type="match status" value="1"/>
</dbReference>
<evidence type="ECO:0000256" key="1">
    <source>
        <dbReference type="ARBA" id="ARBA00093634"/>
    </source>
</evidence>
<dbReference type="Pfam" id="PF21730">
    <property type="entry name" value="Vma22_CCDC115"/>
    <property type="match status" value="1"/>
</dbReference>
<dbReference type="STRING" id="1448308.A0A2T2NY63"/>
<keyword evidence="2" id="KW-0175">Coiled coil</keyword>
<feature type="compositionally biased region" description="Basic and acidic residues" evidence="3">
    <location>
        <begin position="12"/>
        <end position="23"/>
    </location>
</feature>
<dbReference type="PANTHER" id="PTHR31996">
    <property type="entry name" value="COILED-COIL DOMAIN-CONTAINING PROTEIN 115"/>
    <property type="match status" value="1"/>
</dbReference>
<evidence type="ECO:0000256" key="3">
    <source>
        <dbReference type="SAM" id="MobiDB-lite"/>
    </source>
</evidence>
<dbReference type="GO" id="GO:0070072">
    <property type="term" value="P:vacuolar proton-transporting V-type ATPase complex assembly"/>
    <property type="evidence" value="ECO:0007669"/>
    <property type="project" value="InterPro"/>
</dbReference>
<dbReference type="GO" id="GO:1990871">
    <property type="term" value="C:Vma12-Vma22 assembly complex"/>
    <property type="evidence" value="ECO:0007669"/>
    <property type="project" value="TreeGrafter"/>
</dbReference>
<gene>
    <name evidence="4" type="ORF">BS50DRAFT_571617</name>
</gene>
<dbReference type="Proteomes" id="UP000240883">
    <property type="component" value="Unassembled WGS sequence"/>
</dbReference>
<organism evidence="4 5">
    <name type="scientific">Corynespora cassiicola Philippines</name>
    <dbReference type="NCBI Taxonomy" id="1448308"/>
    <lineage>
        <taxon>Eukaryota</taxon>
        <taxon>Fungi</taxon>
        <taxon>Dikarya</taxon>
        <taxon>Ascomycota</taxon>
        <taxon>Pezizomycotina</taxon>
        <taxon>Dothideomycetes</taxon>
        <taxon>Pleosporomycetidae</taxon>
        <taxon>Pleosporales</taxon>
        <taxon>Corynesporascaceae</taxon>
        <taxon>Corynespora</taxon>
    </lineage>
</organism>
<dbReference type="OrthoDB" id="408631at2759"/>
<keyword evidence="5" id="KW-1185">Reference proteome</keyword>
<proteinExistence type="predicted"/>
<accession>A0A2T2NY63</accession>
<dbReference type="GO" id="GO:0051082">
    <property type="term" value="F:unfolded protein binding"/>
    <property type="evidence" value="ECO:0007669"/>
    <property type="project" value="TreeGrafter"/>
</dbReference>